<feature type="chain" id="PRO_5031091487" description="Rhodanese domain-containing protein" evidence="4">
    <location>
        <begin position="28"/>
        <end position="468"/>
    </location>
</feature>
<dbReference type="CDD" id="cd00158">
    <property type="entry name" value="RHOD"/>
    <property type="match status" value="1"/>
</dbReference>
<dbReference type="Pfam" id="PF00899">
    <property type="entry name" value="ThiF"/>
    <property type="match status" value="1"/>
</dbReference>
<dbReference type="InterPro" id="IPR000594">
    <property type="entry name" value="ThiF_NAD_FAD-bd"/>
</dbReference>
<dbReference type="GO" id="GO:0005737">
    <property type="term" value="C:cytoplasm"/>
    <property type="evidence" value="ECO:0007669"/>
    <property type="project" value="TreeGrafter"/>
</dbReference>
<gene>
    <name evidence="6" type="ORF">PCAR00345_LOCUS13198</name>
</gene>
<dbReference type="PANTHER" id="PTHR10953">
    <property type="entry name" value="UBIQUITIN-ACTIVATING ENZYME E1"/>
    <property type="match status" value="1"/>
</dbReference>
<dbReference type="InterPro" id="IPR036873">
    <property type="entry name" value="Rhodanese-like_dom_sf"/>
</dbReference>
<dbReference type="CDD" id="cd00757">
    <property type="entry name" value="ThiF_MoeB_HesA_family"/>
    <property type="match status" value="1"/>
</dbReference>
<evidence type="ECO:0000256" key="2">
    <source>
        <dbReference type="ARBA" id="ARBA00022741"/>
    </source>
</evidence>
<keyword evidence="4" id="KW-0732">Signal</keyword>
<accession>A0A7S4BBH2</accession>
<feature type="signal peptide" evidence="4">
    <location>
        <begin position="1"/>
        <end position="27"/>
    </location>
</feature>
<protein>
    <recommendedName>
        <fullName evidence="5">Rhodanese domain-containing protein</fullName>
    </recommendedName>
</protein>
<dbReference type="PANTHER" id="PTHR10953:SF102">
    <property type="entry name" value="ADENYLYLTRANSFERASE AND SULFURTRANSFERASE MOCS3"/>
    <property type="match status" value="1"/>
</dbReference>
<organism evidence="6">
    <name type="scientific">Chrysotila carterae</name>
    <name type="common">Marine alga</name>
    <name type="synonym">Syracosphaera carterae</name>
    <dbReference type="NCBI Taxonomy" id="13221"/>
    <lineage>
        <taxon>Eukaryota</taxon>
        <taxon>Haptista</taxon>
        <taxon>Haptophyta</taxon>
        <taxon>Prymnesiophyceae</taxon>
        <taxon>Isochrysidales</taxon>
        <taxon>Isochrysidaceae</taxon>
        <taxon>Chrysotila</taxon>
    </lineage>
</organism>
<dbReference type="EMBL" id="HBIZ01020922">
    <property type="protein sequence ID" value="CAE0760586.1"/>
    <property type="molecule type" value="Transcribed_RNA"/>
</dbReference>
<evidence type="ECO:0000313" key="6">
    <source>
        <dbReference type="EMBL" id="CAE0760586.1"/>
    </source>
</evidence>
<dbReference type="SUPFAM" id="SSF69572">
    <property type="entry name" value="Activating enzymes of the ubiquitin-like proteins"/>
    <property type="match status" value="1"/>
</dbReference>
<dbReference type="GO" id="GO:0016779">
    <property type="term" value="F:nucleotidyltransferase activity"/>
    <property type="evidence" value="ECO:0007669"/>
    <property type="project" value="TreeGrafter"/>
</dbReference>
<evidence type="ECO:0000256" key="1">
    <source>
        <dbReference type="ARBA" id="ARBA00022679"/>
    </source>
</evidence>
<dbReference type="SMART" id="SM00450">
    <property type="entry name" value="RHOD"/>
    <property type="match status" value="1"/>
</dbReference>
<dbReference type="GO" id="GO:0004792">
    <property type="term" value="F:thiosulfate-cyanide sulfurtransferase activity"/>
    <property type="evidence" value="ECO:0007669"/>
    <property type="project" value="TreeGrafter"/>
</dbReference>
<evidence type="ECO:0000259" key="5">
    <source>
        <dbReference type="PROSITE" id="PS50206"/>
    </source>
</evidence>
<sequence>MRFASMRGHLCLQLLAAAASAAATATAAPSATASSLIGVHQSRASSKVSFGKRLTALKSLSSTNSAVSRARHPQDQLCMIMTSTVSPESTLSHEEVRRYSRHLLLEDVGVRGQLKLKDAKVMCVGSGGLGSPALMYLAAAGVGTIGLVDDDVVDESNLQRQIVHSTAAVGTSKVDSATQRMRDINPLITVKSYKEKLTSDNALRILADYDVVIDGCDNFPTRYLVNDACVILGKPLVYGAVQKFEGQVSVFNYKGGPNYRDMFPNPPPPGAVPSCAEGGILGVLPGVVGTMQATEAVKIVLGRGETLSGRLLLYDAMTMRFREVKIVARDDAPPITELIDYVGFCGQKQAEGAAAIASARERFARIGVAEANSRLQKGWEPFVLDVRSKTEANIVSLPFRDMLQPHRQMKHIQSQLPRDRDILVHCKTGIRSASACAALAEMGFERLYSLDGGINAWAREIDQSMPTY</sequence>
<dbReference type="Pfam" id="PF00581">
    <property type="entry name" value="Rhodanese"/>
    <property type="match status" value="1"/>
</dbReference>
<dbReference type="GO" id="GO:0008641">
    <property type="term" value="F:ubiquitin-like modifier activating enzyme activity"/>
    <property type="evidence" value="ECO:0007669"/>
    <property type="project" value="InterPro"/>
</dbReference>
<evidence type="ECO:0000256" key="4">
    <source>
        <dbReference type="SAM" id="SignalP"/>
    </source>
</evidence>
<dbReference type="Gene3D" id="3.40.250.10">
    <property type="entry name" value="Rhodanese-like domain"/>
    <property type="match status" value="1"/>
</dbReference>
<dbReference type="InterPro" id="IPR001763">
    <property type="entry name" value="Rhodanese-like_dom"/>
</dbReference>
<dbReference type="FunFam" id="3.40.50.720:FF:000033">
    <property type="entry name" value="Adenylyltransferase and sulfurtransferase MOCS3"/>
    <property type="match status" value="1"/>
</dbReference>
<evidence type="ECO:0000256" key="3">
    <source>
        <dbReference type="ARBA" id="ARBA00022840"/>
    </source>
</evidence>
<dbReference type="NCBIfam" id="NF004281">
    <property type="entry name" value="PRK05690.1"/>
    <property type="match status" value="1"/>
</dbReference>
<keyword evidence="1" id="KW-0808">Transferase</keyword>
<dbReference type="InterPro" id="IPR035985">
    <property type="entry name" value="Ubiquitin-activating_enz"/>
</dbReference>
<feature type="domain" description="Rhodanese" evidence="5">
    <location>
        <begin position="383"/>
        <end position="466"/>
    </location>
</feature>
<dbReference type="GO" id="GO:0005524">
    <property type="term" value="F:ATP binding"/>
    <property type="evidence" value="ECO:0007669"/>
    <property type="project" value="UniProtKB-KW"/>
</dbReference>
<dbReference type="PROSITE" id="PS50206">
    <property type="entry name" value="RHODANESE_3"/>
    <property type="match status" value="1"/>
</dbReference>
<proteinExistence type="predicted"/>
<keyword evidence="3" id="KW-0067">ATP-binding</keyword>
<dbReference type="InterPro" id="IPR045886">
    <property type="entry name" value="ThiF/MoeB/HesA"/>
</dbReference>
<reference evidence="6" key="1">
    <citation type="submission" date="2021-01" db="EMBL/GenBank/DDBJ databases">
        <authorList>
            <person name="Corre E."/>
            <person name="Pelletier E."/>
            <person name="Niang G."/>
            <person name="Scheremetjew M."/>
            <person name="Finn R."/>
            <person name="Kale V."/>
            <person name="Holt S."/>
            <person name="Cochrane G."/>
            <person name="Meng A."/>
            <person name="Brown T."/>
            <person name="Cohen L."/>
        </authorList>
    </citation>
    <scope>NUCLEOTIDE SEQUENCE</scope>
    <source>
        <strain evidence="6">CCMP645</strain>
    </source>
</reference>
<dbReference type="AlphaFoldDB" id="A0A7S4BBH2"/>
<dbReference type="Gene3D" id="3.40.50.720">
    <property type="entry name" value="NAD(P)-binding Rossmann-like Domain"/>
    <property type="match status" value="1"/>
</dbReference>
<name>A0A7S4BBH2_CHRCT</name>
<keyword evidence="2" id="KW-0547">Nucleotide-binding</keyword>